<accession>A0A540KE44</accession>
<dbReference type="InterPro" id="IPR015500">
    <property type="entry name" value="Peptidase_S8_subtilisin-rel"/>
</dbReference>
<evidence type="ECO:0000256" key="2">
    <source>
        <dbReference type="ARBA" id="ARBA00011073"/>
    </source>
</evidence>
<keyword evidence="4" id="KW-0732">Signal</keyword>
<protein>
    <recommendedName>
        <fullName evidence="8">Peptidase S8/S53 domain-containing protein</fullName>
    </recommendedName>
</protein>
<keyword evidence="10" id="KW-1185">Reference proteome</keyword>
<dbReference type="InterPro" id="IPR023828">
    <property type="entry name" value="Peptidase_S8_Ser-AS"/>
</dbReference>
<dbReference type="GO" id="GO:0006508">
    <property type="term" value="P:proteolysis"/>
    <property type="evidence" value="ECO:0007669"/>
    <property type="project" value="UniProtKB-KW"/>
</dbReference>
<dbReference type="STRING" id="106549.A0A540KE44"/>
<dbReference type="GO" id="GO:0005576">
    <property type="term" value="C:extracellular region"/>
    <property type="evidence" value="ECO:0007669"/>
    <property type="project" value="UniProtKB-SubCell"/>
</dbReference>
<evidence type="ECO:0000256" key="6">
    <source>
        <dbReference type="ARBA" id="ARBA00022825"/>
    </source>
</evidence>
<proteinExistence type="inferred from homology"/>
<comment type="subcellular location">
    <subcellularLocation>
        <location evidence="1">Secreted</location>
    </subcellularLocation>
</comment>
<evidence type="ECO:0000256" key="4">
    <source>
        <dbReference type="ARBA" id="ARBA00022729"/>
    </source>
</evidence>
<comment type="caution">
    <text evidence="9">The sequence shown here is derived from an EMBL/GenBank/DDBJ whole genome shotgun (WGS) entry which is preliminary data.</text>
</comment>
<comment type="caution">
    <text evidence="7">Lacks conserved residue(s) required for the propagation of feature annotation.</text>
</comment>
<keyword evidence="3" id="KW-0645">Protease</keyword>
<dbReference type="Pfam" id="PF00082">
    <property type="entry name" value="Peptidase_S8"/>
    <property type="match status" value="1"/>
</dbReference>
<reference evidence="9 10" key="1">
    <citation type="journal article" date="2019" name="G3 (Bethesda)">
        <title>Sequencing of a Wild Apple (Malus baccata) Genome Unravels the Differences Between Cultivated and Wild Apple Species Regarding Disease Resistance and Cold Tolerance.</title>
        <authorList>
            <person name="Chen X."/>
        </authorList>
    </citation>
    <scope>NUCLEOTIDE SEQUENCE [LARGE SCALE GENOMIC DNA]</scope>
    <source>
        <strain evidence="10">cv. Shandingzi</strain>
        <tissue evidence="9">Leaves</tissue>
    </source>
</reference>
<dbReference type="InterPro" id="IPR000209">
    <property type="entry name" value="Peptidase_S8/S53_dom"/>
</dbReference>
<name>A0A540KE44_MALBA</name>
<dbReference type="InterPro" id="IPR036852">
    <property type="entry name" value="Peptidase_S8/S53_dom_sf"/>
</dbReference>
<dbReference type="EMBL" id="VIEB01001397">
    <property type="protein sequence ID" value="TQD72493.1"/>
    <property type="molecule type" value="Genomic_DNA"/>
</dbReference>
<dbReference type="CDD" id="cd02120">
    <property type="entry name" value="PA_subtilisin_like"/>
    <property type="match status" value="1"/>
</dbReference>
<sequence length="356" mass="36886">MLRAIVEVINDGVDVLSLSISPSDPNPMFAEVDKHDVKAIGSFHAVAKGITVVFAAGNVGPDPQTVANVAPWIISAAATTIDRSFPMPVTLGNNNTLPGQAMFVGKEVGFTGLVYPEGPELFPTAYGTGKLKCMAVCDWLGYHHSGIPVVVICFTTEPGQEQIASAVSAVRSAGGVGVIIARNPSNLLVACSNDFPCIVVDNELGTEIMFYIQLSTSKTLKGKPVSSKVAKFSARGPNSIAPAILKPSVAAPGVSILAASSYDPAMDGGFALLSGTSMATPHIAGIVALLKSLRPDWSPAAIKSALATTAWKTDPFGEPIFADGAAQKLADPFDYGGGLLNLNKAANPGLIRYGHQ</sequence>
<keyword evidence="5" id="KW-0378">Hydrolase</keyword>
<dbReference type="PROSITE" id="PS51892">
    <property type="entry name" value="SUBTILASE"/>
    <property type="match status" value="1"/>
</dbReference>
<dbReference type="InterPro" id="IPR045051">
    <property type="entry name" value="SBT"/>
</dbReference>
<comment type="similarity">
    <text evidence="2 7">Belongs to the peptidase S8 family.</text>
</comment>
<evidence type="ECO:0000313" key="9">
    <source>
        <dbReference type="EMBL" id="TQD72493.1"/>
    </source>
</evidence>
<dbReference type="Gene3D" id="3.40.50.200">
    <property type="entry name" value="Peptidase S8/S53 domain"/>
    <property type="match status" value="2"/>
</dbReference>
<dbReference type="PRINTS" id="PR00723">
    <property type="entry name" value="SUBTILISIN"/>
</dbReference>
<evidence type="ECO:0000256" key="5">
    <source>
        <dbReference type="ARBA" id="ARBA00022801"/>
    </source>
</evidence>
<organism evidence="9 10">
    <name type="scientific">Malus baccata</name>
    <name type="common">Siberian crab apple</name>
    <name type="synonym">Pyrus baccata</name>
    <dbReference type="NCBI Taxonomy" id="106549"/>
    <lineage>
        <taxon>Eukaryota</taxon>
        <taxon>Viridiplantae</taxon>
        <taxon>Streptophyta</taxon>
        <taxon>Embryophyta</taxon>
        <taxon>Tracheophyta</taxon>
        <taxon>Spermatophyta</taxon>
        <taxon>Magnoliopsida</taxon>
        <taxon>eudicotyledons</taxon>
        <taxon>Gunneridae</taxon>
        <taxon>Pentapetalae</taxon>
        <taxon>rosids</taxon>
        <taxon>fabids</taxon>
        <taxon>Rosales</taxon>
        <taxon>Rosaceae</taxon>
        <taxon>Amygdaloideae</taxon>
        <taxon>Maleae</taxon>
        <taxon>Malus</taxon>
    </lineage>
</organism>
<keyword evidence="6" id="KW-0720">Serine protease</keyword>
<evidence type="ECO:0000256" key="7">
    <source>
        <dbReference type="PROSITE-ProRule" id="PRU01240"/>
    </source>
</evidence>
<dbReference type="SUPFAM" id="SSF52743">
    <property type="entry name" value="Subtilisin-like"/>
    <property type="match status" value="1"/>
</dbReference>
<feature type="domain" description="Peptidase S8/S53" evidence="8">
    <location>
        <begin position="3"/>
        <end position="322"/>
    </location>
</feature>
<dbReference type="AlphaFoldDB" id="A0A540KE44"/>
<dbReference type="PROSITE" id="PS00138">
    <property type="entry name" value="SUBTILASE_SER"/>
    <property type="match status" value="1"/>
</dbReference>
<dbReference type="PANTHER" id="PTHR10795">
    <property type="entry name" value="PROPROTEIN CONVERTASE SUBTILISIN/KEXIN"/>
    <property type="match status" value="1"/>
</dbReference>
<evidence type="ECO:0000256" key="1">
    <source>
        <dbReference type="ARBA" id="ARBA00004613"/>
    </source>
</evidence>
<evidence type="ECO:0000313" key="10">
    <source>
        <dbReference type="Proteomes" id="UP000315295"/>
    </source>
</evidence>
<dbReference type="Proteomes" id="UP000315295">
    <property type="component" value="Unassembled WGS sequence"/>
</dbReference>
<evidence type="ECO:0000259" key="8">
    <source>
        <dbReference type="Pfam" id="PF00082"/>
    </source>
</evidence>
<dbReference type="GO" id="GO:0004252">
    <property type="term" value="F:serine-type endopeptidase activity"/>
    <property type="evidence" value="ECO:0007669"/>
    <property type="project" value="InterPro"/>
</dbReference>
<evidence type="ECO:0000256" key="3">
    <source>
        <dbReference type="ARBA" id="ARBA00022670"/>
    </source>
</evidence>
<gene>
    <name evidence="9" type="ORF">C1H46_041973</name>
</gene>